<dbReference type="InterPro" id="IPR010096">
    <property type="entry name" value="NADH-Q_OxRdtase_suN/2"/>
</dbReference>
<reference evidence="9" key="1">
    <citation type="submission" date="2023-07" db="EMBL/GenBank/DDBJ databases">
        <title>Duganella aceri sp. nov., isolated from tree sap.</title>
        <authorList>
            <person name="Kim I.S."/>
        </authorList>
    </citation>
    <scope>NUCLEOTIDE SEQUENCE [LARGE SCALE GENOMIC DNA]</scope>
    <source>
        <strain evidence="9">SAP-35</strain>
    </source>
</reference>
<feature type="transmembrane region" description="Helical" evidence="5">
    <location>
        <begin position="80"/>
        <end position="99"/>
    </location>
</feature>
<evidence type="ECO:0000256" key="2">
    <source>
        <dbReference type="ARBA" id="ARBA00022692"/>
    </source>
</evidence>
<dbReference type="NCBIfam" id="NF004442">
    <property type="entry name" value="PRK05777.1-5"/>
    <property type="match status" value="1"/>
</dbReference>
<name>A0ABX0FLT1_9BURK</name>
<comment type="subcellular location">
    <subcellularLocation>
        <location evidence="5">Cell membrane</location>
        <topology evidence="5">Multi-pass membrane protein</topology>
    </subcellularLocation>
    <subcellularLocation>
        <location evidence="1">Endomembrane system</location>
        <topology evidence="1">Multi-pass membrane protein</topology>
    </subcellularLocation>
    <subcellularLocation>
        <location evidence="6">Membrane</location>
        <topology evidence="6">Multi-pass membrane protein</topology>
    </subcellularLocation>
</comment>
<evidence type="ECO:0000256" key="4">
    <source>
        <dbReference type="ARBA" id="ARBA00023136"/>
    </source>
</evidence>
<evidence type="ECO:0000313" key="9">
    <source>
        <dbReference type="Proteomes" id="UP000666369"/>
    </source>
</evidence>
<feature type="transmembrane region" description="Helical" evidence="5">
    <location>
        <begin position="387"/>
        <end position="411"/>
    </location>
</feature>
<dbReference type="Proteomes" id="UP000666369">
    <property type="component" value="Unassembled WGS sequence"/>
</dbReference>
<keyword evidence="5" id="KW-0520">NAD</keyword>
<comment type="catalytic activity">
    <reaction evidence="5">
        <text>a quinone + NADH + 5 H(+)(in) = a quinol + NAD(+) + 4 H(+)(out)</text>
        <dbReference type="Rhea" id="RHEA:57888"/>
        <dbReference type="ChEBI" id="CHEBI:15378"/>
        <dbReference type="ChEBI" id="CHEBI:24646"/>
        <dbReference type="ChEBI" id="CHEBI:57540"/>
        <dbReference type="ChEBI" id="CHEBI:57945"/>
        <dbReference type="ChEBI" id="CHEBI:132124"/>
    </reaction>
</comment>
<feature type="transmembrane region" description="Helical" evidence="5">
    <location>
        <begin position="169"/>
        <end position="193"/>
    </location>
</feature>
<evidence type="ECO:0000256" key="5">
    <source>
        <dbReference type="HAMAP-Rule" id="MF_00445"/>
    </source>
</evidence>
<feature type="transmembrane region" description="Helical" evidence="5">
    <location>
        <begin position="423"/>
        <end position="443"/>
    </location>
</feature>
<evidence type="ECO:0000256" key="6">
    <source>
        <dbReference type="RuleBase" id="RU000320"/>
    </source>
</evidence>
<keyword evidence="8" id="KW-0560">Oxidoreductase</keyword>
<dbReference type="Pfam" id="PF00361">
    <property type="entry name" value="Proton_antipo_M"/>
    <property type="match status" value="1"/>
</dbReference>
<feature type="transmembrane region" description="Helical" evidence="5">
    <location>
        <begin position="250"/>
        <end position="271"/>
    </location>
</feature>
<evidence type="ECO:0000259" key="7">
    <source>
        <dbReference type="Pfam" id="PF00361"/>
    </source>
</evidence>
<keyword evidence="9" id="KW-1185">Reference proteome</keyword>
<feature type="transmembrane region" description="Helical" evidence="5">
    <location>
        <begin position="345"/>
        <end position="366"/>
    </location>
</feature>
<dbReference type="GO" id="GO:0016491">
    <property type="term" value="F:oxidoreductase activity"/>
    <property type="evidence" value="ECO:0007669"/>
    <property type="project" value="UniProtKB-KW"/>
</dbReference>
<dbReference type="HAMAP" id="MF_00445">
    <property type="entry name" value="NDH1_NuoN_1"/>
    <property type="match status" value="1"/>
</dbReference>
<dbReference type="EMBL" id="JAADJT010000006">
    <property type="protein sequence ID" value="NGZ85533.1"/>
    <property type="molecule type" value="Genomic_DNA"/>
</dbReference>
<organism evidence="8 9">
    <name type="scientific">Duganella aceris</name>
    <dbReference type="NCBI Taxonomy" id="2703883"/>
    <lineage>
        <taxon>Bacteria</taxon>
        <taxon>Pseudomonadati</taxon>
        <taxon>Pseudomonadota</taxon>
        <taxon>Betaproteobacteria</taxon>
        <taxon>Burkholderiales</taxon>
        <taxon>Oxalobacteraceae</taxon>
        <taxon>Telluria group</taxon>
        <taxon>Duganella</taxon>
    </lineage>
</organism>
<keyword evidence="5" id="KW-1003">Cell membrane</keyword>
<feature type="transmembrane region" description="Helical" evidence="5">
    <location>
        <begin position="15"/>
        <end position="35"/>
    </location>
</feature>
<dbReference type="EC" id="7.1.1.-" evidence="5"/>
<feature type="domain" description="NADH:quinone oxidoreductase/Mrp antiporter transmembrane" evidence="7">
    <location>
        <begin position="136"/>
        <end position="437"/>
    </location>
</feature>
<comment type="function">
    <text evidence="5">NDH-1 shuttles electrons from NADH, via FMN and iron-sulfur (Fe-S) centers, to quinones in the respiratory chain. The immediate electron acceptor for the enzyme in this species is believed to be ubiquinone. Couples the redox reaction to proton translocation (for every two electrons transferred, four hydrogen ions are translocated across the cytoplasmic membrane), and thus conserves the redox energy in a proton gradient.</text>
</comment>
<protein>
    <recommendedName>
        <fullName evidence="5">NADH-quinone oxidoreductase subunit N</fullName>
        <ecNumber evidence="5">7.1.1.-</ecNumber>
    </recommendedName>
    <alternativeName>
        <fullName evidence="5">NADH dehydrogenase I subunit N</fullName>
    </alternativeName>
    <alternativeName>
        <fullName evidence="5">NDH-1 subunit N</fullName>
    </alternativeName>
</protein>
<feature type="transmembrane region" description="Helical" evidence="5">
    <location>
        <begin position="309"/>
        <end position="333"/>
    </location>
</feature>
<keyword evidence="5" id="KW-0813">Transport</keyword>
<comment type="caution">
    <text evidence="8">The sequence shown here is derived from an EMBL/GenBank/DDBJ whole genome shotgun (WGS) entry which is preliminary data.</text>
</comment>
<dbReference type="RefSeq" id="WP_166104371.1">
    <property type="nucleotide sequence ID" value="NZ_JAADJT010000006.1"/>
</dbReference>
<keyword evidence="5" id="KW-0830">Ubiquinone</keyword>
<feature type="transmembrane region" description="Helical" evidence="5">
    <location>
        <begin position="283"/>
        <end position="302"/>
    </location>
</feature>
<keyword evidence="4 5" id="KW-0472">Membrane</keyword>
<evidence type="ECO:0000256" key="1">
    <source>
        <dbReference type="ARBA" id="ARBA00004127"/>
    </source>
</evidence>
<feature type="transmembrane region" description="Helical" evidence="5">
    <location>
        <begin position="138"/>
        <end position="157"/>
    </location>
</feature>
<dbReference type="PRINTS" id="PR01434">
    <property type="entry name" value="NADHDHGNASE5"/>
</dbReference>
<dbReference type="InterPro" id="IPR001750">
    <property type="entry name" value="ND/Mrp_TM"/>
</dbReference>
<accession>A0ABX0FLT1</accession>
<sequence>MTTPIPQEAVNLVPVYAEIVLLIGASAILLIDMFLSEGKRSITYVLSLLTLLVCGGLTYIDFSSGATVYTFHGMFVSDPMANLLKLFTYLTVGLTLIYSRQYAGDRGMLSGNLGGEFYVLALFAMLGQLVMISGANFLSIYLGVELMSLSLYAMIALRRDNHKATEAAMKYFILGALASGFLLYGISMLYGATGTLDIREVSAAVAAGTIKPTILVFGIVFLVAGLAFKLGVVPFHMWVPDVYEGAPTAVALLLGGAPKIATFAICVRILVEGLLPMAFDWQQMLLVLAVMSLAIGNITAIAQTNLKRMLAYSTIAQMGFVLLGLLAGVAGTTDRTGIDAAYSAAMYYTITYVLTTVGTFGMLMLLSRAGLEAETLNDFKGLSKRNGWFAVVMSILLFSLAGVPPMMGFAAKFSVLTAVLGTGQIWLSVFAVMFSLIGAFYYLRVVKTMWFDEPTDNEPIIARGDAKFVLSLNGIGIVVLGILPGPLLAACLAAVKATLAT</sequence>
<feature type="transmembrane region" description="Helical" evidence="5">
    <location>
        <begin position="42"/>
        <end position="60"/>
    </location>
</feature>
<evidence type="ECO:0000256" key="3">
    <source>
        <dbReference type="ARBA" id="ARBA00022989"/>
    </source>
</evidence>
<keyword evidence="3 5" id="KW-1133">Transmembrane helix</keyword>
<gene>
    <name evidence="5 8" type="primary">nuoN</name>
    <name evidence="8" type="ORF">GW587_14875</name>
</gene>
<comment type="similarity">
    <text evidence="5">Belongs to the complex I subunit 2 family.</text>
</comment>
<comment type="subunit">
    <text evidence="5">NDH-1 is composed of 14 different subunits. Subunits NuoA, H, J, K, L, M, N constitute the membrane sector of the complex.</text>
</comment>
<evidence type="ECO:0000313" key="8">
    <source>
        <dbReference type="EMBL" id="NGZ85533.1"/>
    </source>
</evidence>
<feature type="transmembrane region" description="Helical" evidence="5">
    <location>
        <begin position="111"/>
        <end position="132"/>
    </location>
</feature>
<keyword evidence="5" id="KW-0874">Quinone</keyword>
<dbReference type="NCBIfam" id="TIGR01770">
    <property type="entry name" value="NDH_I_N"/>
    <property type="match status" value="1"/>
</dbReference>
<feature type="transmembrane region" description="Helical" evidence="5">
    <location>
        <begin position="213"/>
        <end position="238"/>
    </location>
</feature>
<keyword evidence="2 5" id="KW-0812">Transmembrane</keyword>
<feature type="transmembrane region" description="Helical" evidence="5">
    <location>
        <begin position="468"/>
        <end position="495"/>
    </location>
</feature>
<keyword evidence="5" id="KW-1278">Translocase</keyword>
<proteinExistence type="inferred from homology"/>
<dbReference type="PANTHER" id="PTHR22773">
    <property type="entry name" value="NADH DEHYDROGENASE"/>
    <property type="match status" value="1"/>
</dbReference>